<name>A0A9Q1IJD1_SYNKA</name>
<dbReference type="EMBL" id="JAINUF010000015">
    <property type="protein sequence ID" value="KAJ8341746.1"/>
    <property type="molecule type" value="Genomic_DNA"/>
</dbReference>
<comment type="caution">
    <text evidence="2">The sequence shown here is derived from an EMBL/GenBank/DDBJ whole genome shotgun (WGS) entry which is preliminary data.</text>
</comment>
<evidence type="ECO:0000256" key="1">
    <source>
        <dbReference type="SAM" id="MobiDB-lite"/>
    </source>
</evidence>
<keyword evidence="3" id="KW-1185">Reference proteome</keyword>
<reference evidence="2" key="1">
    <citation type="journal article" date="2023" name="Science">
        <title>Genome structures resolve the early diversification of teleost fishes.</title>
        <authorList>
            <person name="Parey E."/>
            <person name="Louis A."/>
            <person name="Montfort J."/>
            <person name="Bouchez O."/>
            <person name="Roques C."/>
            <person name="Iampietro C."/>
            <person name="Lluch J."/>
            <person name="Castinel A."/>
            <person name="Donnadieu C."/>
            <person name="Desvignes T."/>
            <person name="Floi Bucao C."/>
            <person name="Jouanno E."/>
            <person name="Wen M."/>
            <person name="Mejri S."/>
            <person name="Dirks R."/>
            <person name="Jansen H."/>
            <person name="Henkel C."/>
            <person name="Chen W.J."/>
            <person name="Zahm M."/>
            <person name="Cabau C."/>
            <person name="Klopp C."/>
            <person name="Thompson A.W."/>
            <person name="Robinson-Rechavi M."/>
            <person name="Braasch I."/>
            <person name="Lecointre G."/>
            <person name="Bobe J."/>
            <person name="Postlethwait J.H."/>
            <person name="Berthelot C."/>
            <person name="Roest Crollius H."/>
            <person name="Guiguen Y."/>
        </authorList>
    </citation>
    <scope>NUCLEOTIDE SEQUENCE</scope>
    <source>
        <tissue evidence="2">Blood</tissue>
    </source>
</reference>
<feature type="compositionally biased region" description="Basic and acidic residues" evidence="1">
    <location>
        <begin position="28"/>
        <end position="41"/>
    </location>
</feature>
<protein>
    <submittedName>
        <fullName evidence="2">Uncharacterized protein</fullName>
    </submittedName>
</protein>
<dbReference type="AlphaFoldDB" id="A0A9Q1IJD1"/>
<evidence type="ECO:0000313" key="3">
    <source>
        <dbReference type="Proteomes" id="UP001152622"/>
    </source>
</evidence>
<evidence type="ECO:0000313" key="2">
    <source>
        <dbReference type="EMBL" id="KAJ8341746.1"/>
    </source>
</evidence>
<proteinExistence type="predicted"/>
<sequence>MEAYAAGPRRYGLFSPAQEFEGLGNNKGYEDRREGSGEKRGIAGTGYGIQQPLQLCHTMSAELLLGPPVRRTGSAGARRG</sequence>
<gene>
    <name evidence="2" type="ORF">SKAU_G00340370</name>
</gene>
<accession>A0A9Q1IJD1</accession>
<feature type="region of interest" description="Disordered" evidence="1">
    <location>
        <begin position="22"/>
        <end position="44"/>
    </location>
</feature>
<organism evidence="2 3">
    <name type="scientific">Synaphobranchus kaupii</name>
    <name type="common">Kaup's arrowtooth eel</name>
    <dbReference type="NCBI Taxonomy" id="118154"/>
    <lineage>
        <taxon>Eukaryota</taxon>
        <taxon>Metazoa</taxon>
        <taxon>Chordata</taxon>
        <taxon>Craniata</taxon>
        <taxon>Vertebrata</taxon>
        <taxon>Euteleostomi</taxon>
        <taxon>Actinopterygii</taxon>
        <taxon>Neopterygii</taxon>
        <taxon>Teleostei</taxon>
        <taxon>Anguilliformes</taxon>
        <taxon>Synaphobranchidae</taxon>
        <taxon>Synaphobranchus</taxon>
    </lineage>
</organism>
<dbReference type="Proteomes" id="UP001152622">
    <property type="component" value="Chromosome 15"/>
</dbReference>